<sequence length="412" mass="46614">MLSKHTTSVTSRLAVALFLIMLIVCSPARNSIESLFPRAVAVASDAVRGGNNENKERVSIKKKHATMIGFNHSGIPTDHGFVGDVQGGHWVYVGDTTPPYIFSKQVCKASFINKDDCIKADYCPSNLMNWIYKDKNNNPYPRFDVDGFRRNMRNSRIIFVGSSLARQQVQALVWTLGHINVKWTKSSAKCDANRFCMLDSIGNITICHRFMGSMATKIYHEGNFTLDHSLRGHGDSSCLLHDDMIDEFDEFDLAFVQGSIAWFAGLPRCLNSSSSPFEWVERMVPELYHDAMDTYLSKVSRRTKTVFVLGQTGTSCANKSFPEPFIVDNIPHSYGWNIAPKLWNVSLTLIRENEMNVQVIDAREPLMQSVHAHPVLSPKHDCLHFCMNSSAINMYLDMYWAQVFSQYTIVRS</sequence>
<protein>
    <submittedName>
        <fullName evidence="2">Uncharacterized protein</fullName>
    </submittedName>
</protein>
<name>A0ABD3NDM0_9STRA</name>
<evidence type="ECO:0000256" key="1">
    <source>
        <dbReference type="SAM" id="SignalP"/>
    </source>
</evidence>
<dbReference type="EMBL" id="JALLAZ020001550">
    <property type="protein sequence ID" value="KAL3773126.1"/>
    <property type="molecule type" value="Genomic_DNA"/>
</dbReference>
<gene>
    <name evidence="2" type="ORF">ACHAW5_007999</name>
</gene>
<reference evidence="2 3" key="1">
    <citation type="submission" date="2024-10" db="EMBL/GenBank/DDBJ databases">
        <title>Updated reference genomes for cyclostephanoid diatoms.</title>
        <authorList>
            <person name="Roberts W.R."/>
            <person name="Alverson A.J."/>
        </authorList>
    </citation>
    <scope>NUCLEOTIDE SEQUENCE [LARGE SCALE GENOMIC DNA]</scope>
    <source>
        <strain evidence="2 3">AJA276-08</strain>
    </source>
</reference>
<evidence type="ECO:0000313" key="3">
    <source>
        <dbReference type="Proteomes" id="UP001530315"/>
    </source>
</evidence>
<dbReference type="AlphaFoldDB" id="A0ABD3NDM0"/>
<feature type="signal peptide" evidence="1">
    <location>
        <begin position="1"/>
        <end position="28"/>
    </location>
</feature>
<dbReference type="Proteomes" id="UP001530315">
    <property type="component" value="Unassembled WGS sequence"/>
</dbReference>
<comment type="caution">
    <text evidence="2">The sequence shown here is derived from an EMBL/GenBank/DDBJ whole genome shotgun (WGS) entry which is preliminary data.</text>
</comment>
<keyword evidence="1" id="KW-0732">Signal</keyword>
<dbReference type="PANTHER" id="PTHR32285:SF48">
    <property type="entry name" value="PROTEIN TRICHOME BIREFRINGENCE-LIKE 19"/>
    <property type="match status" value="1"/>
</dbReference>
<dbReference type="InterPro" id="IPR029962">
    <property type="entry name" value="TBL"/>
</dbReference>
<evidence type="ECO:0000313" key="2">
    <source>
        <dbReference type="EMBL" id="KAL3773126.1"/>
    </source>
</evidence>
<feature type="chain" id="PRO_5044838651" evidence="1">
    <location>
        <begin position="29"/>
        <end position="412"/>
    </location>
</feature>
<accession>A0ABD3NDM0</accession>
<keyword evidence="3" id="KW-1185">Reference proteome</keyword>
<proteinExistence type="predicted"/>
<organism evidence="2 3">
    <name type="scientific">Stephanodiscus triporus</name>
    <dbReference type="NCBI Taxonomy" id="2934178"/>
    <lineage>
        <taxon>Eukaryota</taxon>
        <taxon>Sar</taxon>
        <taxon>Stramenopiles</taxon>
        <taxon>Ochrophyta</taxon>
        <taxon>Bacillariophyta</taxon>
        <taxon>Coscinodiscophyceae</taxon>
        <taxon>Thalassiosirophycidae</taxon>
        <taxon>Stephanodiscales</taxon>
        <taxon>Stephanodiscaceae</taxon>
        <taxon>Stephanodiscus</taxon>
    </lineage>
</organism>
<dbReference type="PANTHER" id="PTHR32285">
    <property type="entry name" value="PROTEIN TRICHOME BIREFRINGENCE-LIKE 9-RELATED"/>
    <property type="match status" value="1"/>
</dbReference>